<sequence>MLQELTDLDFDTYFDVASSNQQPSQQQQNPRDILYHGDQQQQQQPTSINALLNDNNSNNNRQLYQQYNQQQQQNFDLFDWNLTPQQQNNTSPMQMSPISSPQSSSDGYTSNSLSPQMMNSPPLYSFNQHIKDEASRALAGFFQKKPMFPSHLHNVPGINIPTTPTTENGPSLSNSTNLPSPPLEDNPLSGAFSTIDQWNQLKDPNGIHPLDNNQHETRHWRKTSTRHQQLQQSLEQNRSFPEPGKQLKKVAHNAIERRYRNNINDRIRELKNVVPALYKARIREKGDEDDSSVESGGEEGSEEIVEGVEVAKKLNKATILRKATEYIQFLKNTNDSTEQENMILQQIIAQMPGGNDVLSRFLCQKNEFEKSEKERLALERREAQERERTERQRILRERAAQRAALAQLLPKPERRPYRRRQSSKNTKSASKKSSPNEDGNGSKMFMAAFMCVAFFSSSPSASSSSPSSHHYNVYENATASSRSLHSAASVSADYWKIIRYMFYTFGIIYICLIPIVLRWLRPRPINRPNKCIDHHHYANEVPTAWSRLYTNLISIVNKSSIVKRNTTNATPMDILTSIYDIIRYSLSLLVPRFLLAIFHKHAKPVGCPEELAYIGAWIRLNEVECLGANPDITRLGMLHSCVGMLAQLHKMKRDEKHVIYCEANTMARVYATTAMQIELCLPKSISCYITPFCWKRVITAIKDKKIQSKQVIDTDNVQSQHQVITNQWLSSNCHQQVLQILKVRNGFTSGSNTNEKNCSSCRNIFYSFVLPYVTSPLDLVLYWQQLGNLQDCWYSYLNGTRPVFSEKQLAHVLSVSATTTAPGHMLQWWVRVGLALESLSHNNQQEHLDALAEYTRAKVPAVSHPSSNLLRRHQTMIYHMLEAATALQTNVNAGQVPNYLQKASKDRRASRECIEQIASTSSYSCNENFEASVLVLSTLSVHLRTLKALVIHQQTTSSKTINNQDKNKTLLASQASIYIAELRDQIMQDMESPYTRSLSAKCKKHIQSYIAQADDTLSL</sequence>
<dbReference type="SUPFAM" id="SSF47459">
    <property type="entry name" value="HLH, helix-loop-helix DNA-binding domain"/>
    <property type="match status" value="1"/>
</dbReference>
<proteinExistence type="predicted"/>
<feature type="region of interest" description="Disordered" evidence="2">
    <location>
        <begin position="405"/>
        <end position="439"/>
    </location>
</feature>
<organism evidence="4 5">
    <name type="scientific">Mucor plumbeus</name>
    <dbReference type="NCBI Taxonomy" id="97098"/>
    <lineage>
        <taxon>Eukaryota</taxon>
        <taxon>Fungi</taxon>
        <taxon>Fungi incertae sedis</taxon>
        <taxon>Mucoromycota</taxon>
        <taxon>Mucoromycotina</taxon>
        <taxon>Mucoromycetes</taxon>
        <taxon>Mucorales</taxon>
        <taxon>Mucorineae</taxon>
        <taxon>Mucoraceae</taxon>
        <taxon>Mucor</taxon>
    </lineage>
</organism>
<name>A0A8H7UYJ8_9FUNG</name>
<feature type="domain" description="BHLH" evidence="3">
    <location>
        <begin position="247"/>
        <end position="330"/>
    </location>
</feature>
<dbReference type="PANTHER" id="PTHR47336">
    <property type="entry name" value="TRANSCRIPTION FACTOR HMS1-RELATED"/>
    <property type="match status" value="1"/>
</dbReference>
<evidence type="ECO:0000256" key="2">
    <source>
        <dbReference type="SAM" id="MobiDB-lite"/>
    </source>
</evidence>
<keyword evidence="1" id="KW-0175">Coiled coil</keyword>
<dbReference type="Proteomes" id="UP000650833">
    <property type="component" value="Unassembled WGS sequence"/>
</dbReference>
<feature type="region of interest" description="Disordered" evidence="2">
    <location>
        <begin position="162"/>
        <end position="181"/>
    </location>
</feature>
<evidence type="ECO:0000256" key="1">
    <source>
        <dbReference type="SAM" id="Coils"/>
    </source>
</evidence>
<gene>
    <name evidence="4" type="ORF">INT46_004023</name>
</gene>
<dbReference type="GO" id="GO:0046983">
    <property type="term" value="F:protein dimerization activity"/>
    <property type="evidence" value="ECO:0007669"/>
    <property type="project" value="InterPro"/>
</dbReference>
<feature type="compositionally biased region" description="Low complexity" evidence="2">
    <location>
        <begin position="423"/>
        <end position="433"/>
    </location>
</feature>
<dbReference type="InterPro" id="IPR011598">
    <property type="entry name" value="bHLH_dom"/>
</dbReference>
<dbReference type="OrthoDB" id="2133190at2759"/>
<feature type="region of interest" description="Disordered" evidence="2">
    <location>
        <begin position="204"/>
        <end position="224"/>
    </location>
</feature>
<feature type="compositionally biased region" description="Low complexity" evidence="2">
    <location>
        <begin position="168"/>
        <end position="178"/>
    </location>
</feature>
<dbReference type="AlphaFoldDB" id="A0A8H7UYJ8"/>
<keyword evidence="5" id="KW-1185">Reference proteome</keyword>
<feature type="compositionally biased region" description="Polar residues" evidence="2">
    <location>
        <begin position="106"/>
        <end position="116"/>
    </location>
</feature>
<dbReference type="Gene3D" id="4.10.280.10">
    <property type="entry name" value="Helix-loop-helix DNA-binding domain"/>
    <property type="match status" value="1"/>
</dbReference>
<accession>A0A8H7UYJ8</accession>
<dbReference type="InterPro" id="IPR036638">
    <property type="entry name" value="HLH_DNA-bd_sf"/>
</dbReference>
<feature type="region of interest" description="Disordered" evidence="2">
    <location>
        <begin position="82"/>
        <end position="116"/>
    </location>
</feature>
<evidence type="ECO:0000313" key="5">
    <source>
        <dbReference type="Proteomes" id="UP000650833"/>
    </source>
</evidence>
<dbReference type="EMBL" id="JAEPRC010000314">
    <property type="protein sequence ID" value="KAG2200510.1"/>
    <property type="molecule type" value="Genomic_DNA"/>
</dbReference>
<comment type="caution">
    <text evidence="4">The sequence shown here is derived from an EMBL/GenBank/DDBJ whole genome shotgun (WGS) entry which is preliminary data.</text>
</comment>
<dbReference type="PROSITE" id="PS50888">
    <property type="entry name" value="BHLH"/>
    <property type="match status" value="1"/>
</dbReference>
<evidence type="ECO:0000259" key="3">
    <source>
        <dbReference type="PROSITE" id="PS50888"/>
    </source>
</evidence>
<dbReference type="PANTHER" id="PTHR47336:SF2">
    <property type="entry name" value="TRANSCRIPTION FACTOR HMS1-RELATED"/>
    <property type="match status" value="1"/>
</dbReference>
<feature type="coiled-coil region" evidence="1">
    <location>
        <begin position="320"/>
        <end position="393"/>
    </location>
</feature>
<reference evidence="4" key="1">
    <citation type="submission" date="2020-12" db="EMBL/GenBank/DDBJ databases">
        <title>Metabolic potential, ecology and presence of endohyphal bacteria is reflected in genomic diversity of Mucoromycotina.</title>
        <authorList>
            <person name="Muszewska A."/>
            <person name="Okrasinska A."/>
            <person name="Steczkiewicz K."/>
            <person name="Drgas O."/>
            <person name="Orlowska M."/>
            <person name="Perlinska-Lenart U."/>
            <person name="Aleksandrzak-Piekarczyk T."/>
            <person name="Szatraj K."/>
            <person name="Zielenkiewicz U."/>
            <person name="Pilsyk S."/>
            <person name="Malc E."/>
            <person name="Mieczkowski P."/>
            <person name="Kruszewska J.S."/>
            <person name="Biernat P."/>
            <person name="Pawlowska J."/>
        </authorList>
    </citation>
    <scope>NUCLEOTIDE SEQUENCE</scope>
    <source>
        <strain evidence="4">CBS 226.32</strain>
    </source>
</reference>
<dbReference type="SMART" id="SM00353">
    <property type="entry name" value="HLH"/>
    <property type="match status" value="1"/>
</dbReference>
<dbReference type="InterPro" id="IPR052099">
    <property type="entry name" value="Regulatory_TF_Diverse"/>
</dbReference>
<feature type="compositionally biased region" description="Low complexity" evidence="2">
    <location>
        <begin position="91"/>
        <end position="105"/>
    </location>
</feature>
<dbReference type="Pfam" id="PF00010">
    <property type="entry name" value="HLH"/>
    <property type="match status" value="1"/>
</dbReference>
<evidence type="ECO:0000313" key="4">
    <source>
        <dbReference type="EMBL" id="KAG2200510.1"/>
    </source>
</evidence>
<protein>
    <recommendedName>
        <fullName evidence="3">BHLH domain-containing protein</fullName>
    </recommendedName>
</protein>